<evidence type="ECO:0000256" key="1">
    <source>
        <dbReference type="SAM" id="MobiDB-lite"/>
    </source>
</evidence>
<feature type="compositionally biased region" description="Pro residues" evidence="1">
    <location>
        <begin position="142"/>
        <end position="163"/>
    </location>
</feature>
<organism evidence="2 3">
    <name type="scientific">Leersia perrieri</name>
    <dbReference type="NCBI Taxonomy" id="77586"/>
    <lineage>
        <taxon>Eukaryota</taxon>
        <taxon>Viridiplantae</taxon>
        <taxon>Streptophyta</taxon>
        <taxon>Embryophyta</taxon>
        <taxon>Tracheophyta</taxon>
        <taxon>Spermatophyta</taxon>
        <taxon>Magnoliopsida</taxon>
        <taxon>Liliopsida</taxon>
        <taxon>Poales</taxon>
        <taxon>Poaceae</taxon>
        <taxon>BOP clade</taxon>
        <taxon>Oryzoideae</taxon>
        <taxon>Oryzeae</taxon>
        <taxon>Oryzinae</taxon>
        <taxon>Leersia</taxon>
    </lineage>
</organism>
<dbReference type="Gramene" id="LPERR08G08120.1">
    <property type="protein sequence ID" value="LPERR08G08120.1"/>
    <property type="gene ID" value="LPERR08G08120"/>
</dbReference>
<dbReference type="EnsemblPlants" id="LPERR08G08120.1">
    <property type="protein sequence ID" value="LPERR08G08120.1"/>
    <property type="gene ID" value="LPERR08G08120"/>
</dbReference>
<dbReference type="PANTHER" id="PTHR34397">
    <property type="entry name" value="OS05G0237600 PROTEIN"/>
    <property type="match status" value="1"/>
</dbReference>
<reference evidence="2" key="3">
    <citation type="submission" date="2015-04" db="UniProtKB">
        <authorList>
            <consortium name="EnsemblPlants"/>
        </authorList>
    </citation>
    <scope>IDENTIFICATION</scope>
</reference>
<keyword evidence="3" id="KW-1185">Reference proteome</keyword>
<dbReference type="Proteomes" id="UP000032180">
    <property type="component" value="Chromosome 8"/>
</dbReference>
<dbReference type="PANTHER" id="PTHR34397:SF17">
    <property type="entry name" value="OS08G0290200 PROTEIN"/>
    <property type="match status" value="1"/>
</dbReference>
<evidence type="ECO:0000313" key="3">
    <source>
        <dbReference type="Proteomes" id="UP000032180"/>
    </source>
</evidence>
<reference evidence="2 3" key="1">
    <citation type="submission" date="2012-08" db="EMBL/GenBank/DDBJ databases">
        <title>Oryza genome evolution.</title>
        <authorList>
            <person name="Wing R.A."/>
        </authorList>
    </citation>
    <scope>NUCLEOTIDE SEQUENCE</scope>
</reference>
<name>A0A0D9X6C1_9ORYZ</name>
<dbReference type="AlphaFoldDB" id="A0A0D9X6C1"/>
<proteinExistence type="predicted"/>
<sequence>MCITGNQQHTMTPPTPTPAIRKRPVDAGGEIVVRKKKRPAHKAARGPVIDAVPLAMALPAAVRAAKGDQMTVPEEPPWIRKILFYRLGLRYDLPVVFVETKTVTRTDLDPHQNRFRLAALGVQLRFRPFLSYDEAVASSFIQPPPPPEGEQQLSPPPPPPPPAQAEEENGEEGKGKKKRGRMHGGMPVTVVHLQGGAKELLLTRWDSSGAAVVKGEGYMNFIVGKCGLREKDVVTVWAFKERGFGLFGATIPESPFYIVIAGGSGNCALAPPPPAPVAQDPAALIA</sequence>
<feature type="region of interest" description="Disordered" evidence="1">
    <location>
        <begin position="1"/>
        <end position="23"/>
    </location>
</feature>
<accession>A0A0D9X6C1</accession>
<dbReference type="eggNOG" id="ENOG502R3DS">
    <property type="taxonomic scope" value="Eukaryota"/>
</dbReference>
<evidence type="ECO:0000313" key="2">
    <source>
        <dbReference type="EnsemblPlants" id="LPERR08G08120.1"/>
    </source>
</evidence>
<reference evidence="3" key="2">
    <citation type="submission" date="2013-12" db="EMBL/GenBank/DDBJ databases">
        <authorList>
            <person name="Yu Y."/>
            <person name="Lee S."/>
            <person name="de Baynast K."/>
            <person name="Wissotski M."/>
            <person name="Liu L."/>
            <person name="Talag J."/>
            <person name="Goicoechea J."/>
            <person name="Angelova A."/>
            <person name="Jetty R."/>
            <person name="Kudrna D."/>
            <person name="Golser W."/>
            <person name="Rivera L."/>
            <person name="Zhang J."/>
            <person name="Wing R."/>
        </authorList>
    </citation>
    <scope>NUCLEOTIDE SEQUENCE</scope>
</reference>
<feature type="region of interest" description="Disordered" evidence="1">
    <location>
        <begin position="140"/>
        <end position="183"/>
    </location>
</feature>
<dbReference type="HOGENOM" id="CLU_057420_1_0_1"/>
<protein>
    <submittedName>
        <fullName evidence="2">Uncharacterized protein</fullName>
    </submittedName>
</protein>